<dbReference type="InterPro" id="IPR012318">
    <property type="entry name" value="HTH_CRP"/>
</dbReference>
<evidence type="ECO:0000256" key="3">
    <source>
        <dbReference type="ARBA" id="ARBA00023163"/>
    </source>
</evidence>
<name>A0ABX0MMQ8_9BURK</name>
<protein>
    <submittedName>
        <fullName evidence="6">Fumarate/nitrate reduction transcriptional regulator Fnr</fullName>
    </submittedName>
</protein>
<dbReference type="CDD" id="cd00038">
    <property type="entry name" value="CAP_ED"/>
    <property type="match status" value="1"/>
</dbReference>
<keyword evidence="1" id="KW-0805">Transcription regulation</keyword>
<proteinExistence type="predicted"/>
<keyword evidence="3" id="KW-0804">Transcription</keyword>
<dbReference type="PRINTS" id="PR00034">
    <property type="entry name" value="HTHCRP"/>
</dbReference>
<dbReference type="SUPFAM" id="SSF46785">
    <property type="entry name" value="Winged helix' DNA-binding domain"/>
    <property type="match status" value="1"/>
</dbReference>
<dbReference type="EMBL" id="VVIW01000061">
    <property type="protein sequence ID" value="NHZ45046.1"/>
    <property type="molecule type" value="Genomic_DNA"/>
</dbReference>
<dbReference type="InterPro" id="IPR000595">
    <property type="entry name" value="cNMP-bd_dom"/>
</dbReference>
<keyword evidence="7" id="KW-1185">Reference proteome</keyword>
<dbReference type="PANTHER" id="PTHR24567">
    <property type="entry name" value="CRP FAMILY TRANSCRIPTIONAL REGULATORY PROTEIN"/>
    <property type="match status" value="1"/>
</dbReference>
<dbReference type="Pfam" id="PF00027">
    <property type="entry name" value="cNMP_binding"/>
    <property type="match status" value="1"/>
</dbReference>
<dbReference type="Proteomes" id="UP000819052">
    <property type="component" value="Unassembled WGS sequence"/>
</dbReference>
<dbReference type="NCBIfam" id="NF008365">
    <property type="entry name" value="PRK11161.1"/>
    <property type="match status" value="1"/>
</dbReference>
<comment type="caution">
    <text evidence="6">The sequence shown here is derived from an EMBL/GenBank/DDBJ whole genome shotgun (WGS) entry which is preliminary data.</text>
</comment>
<evidence type="ECO:0000259" key="4">
    <source>
        <dbReference type="PROSITE" id="PS50042"/>
    </source>
</evidence>
<sequence length="255" mass="28986">MTKLSAPETKTLFNIPALKASCSAFSLHELCLPRGLAQDEIDHLDTAIGQRRRVLQGERLFKVGEPFRKLYAIRYGHFKTVHVDASGDQQVTGFHMTGELLGLDAISNDEHQCDAVALEDSEVCEIPFDRLQKIIGQLPTLLQHFHRLMSQEIRREQHVMLLLGNMRAEQRFAVFLTNLSLRYEERGFSPTHFRLRMSREDIANYLSLTNESISRIVASFKKQGLMTVDKREVSLLEIVRLNSLAAGTEPSAPLR</sequence>
<organism evidence="6 7">
    <name type="scientific">Massilia aquatica</name>
    <dbReference type="NCBI Taxonomy" id="2609000"/>
    <lineage>
        <taxon>Bacteria</taxon>
        <taxon>Pseudomonadati</taxon>
        <taxon>Pseudomonadota</taxon>
        <taxon>Betaproteobacteria</taxon>
        <taxon>Burkholderiales</taxon>
        <taxon>Oxalobacteraceae</taxon>
        <taxon>Telluria group</taxon>
        <taxon>Massilia</taxon>
    </lineage>
</organism>
<evidence type="ECO:0000256" key="1">
    <source>
        <dbReference type="ARBA" id="ARBA00023015"/>
    </source>
</evidence>
<dbReference type="PANTHER" id="PTHR24567:SF75">
    <property type="entry name" value="FUMARATE AND NITRATE REDUCTION REGULATORY PROTEIN"/>
    <property type="match status" value="1"/>
</dbReference>
<dbReference type="PROSITE" id="PS50042">
    <property type="entry name" value="CNMP_BINDING_3"/>
    <property type="match status" value="1"/>
</dbReference>
<dbReference type="SUPFAM" id="SSF51206">
    <property type="entry name" value="cAMP-binding domain-like"/>
    <property type="match status" value="1"/>
</dbReference>
<dbReference type="CDD" id="cd00092">
    <property type="entry name" value="HTH_CRP"/>
    <property type="match status" value="1"/>
</dbReference>
<dbReference type="InterPro" id="IPR036390">
    <property type="entry name" value="WH_DNA-bd_sf"/>
</dbReference>
<accession>A0ABX0MMQ8</accession>
<dbReference type="InterPro" id="IPR018490">
    <property type="entry name" value="cNMP-bd_dom_sf"/>
</dbReference>
<evidence type="ECO:0000313" key="7">
    <source>
        <dbReference type="Proteomes" id="UP000819052"/>
    </source>
</evidence>
<reference evidence="6 7" key="1">
    <citation type="submission" date="2019-09" db="EMBL/GenBank/DDBJ databases">
        <title>Taxonomy of Antarctic Massilia spp.: description of Massilia rubra sp. nov., Massilia aquatica sp. nov., Massilia mucilaginosa sp. nov., Massilia frigida sp. nov. isolated from streams, lakes and regoliths.</title>
        <authorList>
            <person name="Holochova P."/>
            <person name="Sedlacek I."/>
            <person name="Kralova S."/>
            <person name="Maslanova I."/>
            <person name="Busse H.-J."/>
            <person name="Stankova E."/>
            <person name="Vrbovska V."/>
            <person name="Kovarovic V."/>
            <person name="Bartak M."/>
            <person name="Svec P."/>
            <person name="Pantucek R."/>
        </authorList>
    </citation>
    <scope>NUCLEOTIDE SEQUENCE [LARGE SCALE GENOMIC DNA]</scope>
    <source>
        <strain evidence="6 7">CCM 8693</strain>
    </source>
</reference>
<dbReference type="RefSeq" id="WP_167082304.1">
    <property type="nucleotide sequence ID" value="NZ_VVIW01000061.1"/>
</dbReference>
<feature type="domain" description="Cyclic nucleotide-binding" evidence="4">
    <location>
        <begin position="32"/>
        <end position="152"/>
    </location>
</feature>
<feature type="domain" description="HTH crp-type" evidence="5">
    <location>
        <begin position="166"/>
        <end position="239"/>
    </location>
</feature>
<dbReference type="InterPro" id="IPR014710">
    <property type="entry name" value="RmlC-like_jellyroll"/>
</dbReference>
<dbReference type="SMART" id="SM00100">
    <property type="entry name" value="cNMP"/>
    <property type="match status" value="1"/>
</dbReference>
<gene>
    <name evidence="6" type="primary">fnr</name>
    <name evidence="6" type="ORF">F1609_33640</name>
</gene>
<dbReference type="Pfam" id="PF13545">
    <property type="entry name" value="HTH_Crp_2"/>
    <property type="match status" value="1"/>
</dbReference>
<evidence type="ECO:0000256" key="2">
    <source>
        <dbReference type="ARBA" id="ARBA00023125"/>
    </source>
</evidence>
<evidence type="ECO:0000259" key="5">
    <source>
        <dbReference type="PROSITE" id="PS51063"/>
    </source>
</evidence>
<dbReference type="PROSITE" id="PS51063">
    <property type="entry name" value="HTH_CRP_2"/>
    <property type="match status" value="1"/>
</dbReference>
<dbReference type="InterPro" id="IPR036388">
    <property type="entry name" value="WH-like_DNA-bd_sf"/>
</dbReference>
<keyword evidence="2" id="KW-0238">DNA-binding</keyword>
<dbReference type="Gene3D" id="2.60.120.10">
    <property type="entry name" value="Jelly Rolls"/>
    <property type="match status" value="1"/>
</dbReference>
<evidence type="ECO:0000313" key="6">
    <source>
        <dbReference type="EMBL" id="NHZ45046.1"/>
    </source>
</evidence>
<dbReference type="SMART" id="SM00419">
    <property type="entry name" value="HTH_CRP"/>
    <property type="match status" value="1"/>
</dbReference>
<dbReference type="Gene3D" id="1.10.10.10">
    <property type="entry name" value="Winged helix-like DNA-binding domain superfamily/Winged helix DNA-binding domain"/>
    <property type="match status" value="1"/>
</dbReference>
<dbReference type="InterPro" id="IPR050397">
    <property type="entry name" value="Env_Response_Regulators"/>
</dbReference>